<dbReference type="InterPro" id="IPR012674">
    <property type="entry name" value="Calycin"/>
</dbReference>
<dbReference type="AlphaFoldDB" id="A0A926IC48"/>
<accession>A0A926IC48</accession>
<dbReference type="Pfam" id="PF09148">
    <property type="entry name" value="DUF1934"/>
    <property type="match status" value="1"/>
</dbReference>
<proteinExistence type="predicted"/>
<evidence type="ECO:0000313" key="2">
    <source>
        <dbReference type="Proteomes" id="UP000660861"/>
    </source>
</evidence>
<organism evidence="1 2">
    <name type="scientific">Zongyangia hominis</name>
    <dbReference type="NCBI Taxonomy" id="2763677"/>
    <lineage>
        <taxon>Bacteria</taxon>
        <taxon>Bacillati</taxon>
        <taxon>Bacillota</taxon>
        <taxon>Clostridia</taxon>
        <taxon>Eubacteriales</taxon>
        <taxon>Oscillospiraceae</taxon>
        <taxon>Zongyangia</taxon>
    </lineage>
</organism>
<name>A0A926IC48_9FIRM</name>
<gene>
    <name evidence="1" type="ORF">H8709_09075</name>
</gene>
<protein>
    <submittedName>
        <fullName evidence="1">DUF1934 domain-containing protein</fullName>
    </submittedName>
</protein>
<dbReference type="InterPro" id="IPR015231">
    <property type="entry name" value="DUF1934"/>
</dbReference>
<dbReference type="Gene3D" id="2.40.128.20">
    <property type="match status" value="1"/>
</dbReference>
<dbReference type="EMBL" id="JACRTC010000006">
    <property type="protein sequence ID" value="MBC8570978.1"/>
    <property type="molecule type" value="Genomic_DNA"/>
</dbReference>
<sequence length="142" mass="15619">MKKEVIISITGKQRVDGEDDVVELTTMGNYYVRDGVQYIRYDESGATGYDGCKTTLKVKGNDMVTMIRSGPCRSQLIVEKGRRHQCHYATEMGDLMVGVLGSNIRNGLDSHGGSIRFAYSLDVNACLASENEVSINIKECNG</sequence>
<dbReference type="Proteomes" id="UP000660861">
    <property type="component" value="Unassembled WGS sequence"/>
</dbReference>
<reference evidence="1" key="1">
    <citation type="submission" date="2020-08" db="EMBL/GenBank/DDBJ databases">
        <title>Genome public.</title>
        <authorList>
            <person name="Liu C."/>
            <person name="Sun Q."/>
        </authorList>
    </citation>
    <scope>NUCLEOTIDE SEQUENCE</scope>
    <source>
        <strain evidence="1">NSJ-54</strain>
    </source>
</reference>
<dbReference type="RefSeq" id="WP_262398071.1">
    <property type="nucleotide sequence ID" value="NZ_JACRTC010000006.1"/>
</dbReference>
<keyword evidence="2" id="KW-1185">Reference proteome</keyword>
<comment type="caution">
    <text evidence="1">The sequence shown here is derived from an EMBL/GenBank/DDBJ whole genome shotgun (WGS) entry which is preliminary data.</text>
</comment>
<dbReference type="SUPFAM" id="SSF50814">
    <property type="entry name" value="Lipocalins"/>
    <property type="match status" value="1"/>
</dbReference>
<evidence type="ECO:0000313" key="1">
    <source>
        <dbReference type="EMBL" id="MBC8570978.1"/>
    </source>
</evidence>